<dbReference type="EMBL" id="GBRH01279554">
    <property type="protein sequence ID" value="JAD18341.1"/>
    <property type="molecule type" value="Transcribed_RNA"/>
</dbReference>
<organism evidence="1">
    <name type="scientific">Arundo donax</name>
    <name type="common">Giant reed</name>
    <name type="synonym">Donax arundinaceus</name>
    <dbReference type="NCBI Taxonomy" id="35708"/>
    <lineage>
        <taxon>Eukaryota</taxon>
        <taxon>Viridiplantae</taxon>
        <taxon>Streptophyta</taxon>
        <taxon>Embryophyta</taxon>
        <taxon>Tracheophyta</taxon>
        <taxon>Spermatophyta</taxon>
        <taxon>Magnoliopsida</taxon>
        <taxon>Liliopsida</taxon>
        <taxon>Poales</taxon>
        <taxon>Poaceae</taxon>
        <taxon>PACMAD clade</taxon>
        <taxon>Arundinoideae</taxon>
        <taxon>Arundineae</taxon>
        <taxon>Arundo</taxon>
    </lineage>
</organism>
<evidence type="ECO:0000313" key="1">
    <source>
        <dbReference type="EMBL" id="JAD18341.1"/>
    </source>
</evidence>
<sequence length="252" mass="28539">MRGTRLRPRRRRRGRGRRDRRLLAVEVVDGGTVVQGRHAAAPVRDGREVELGLGALEAERRLVVGARRVLGRLEGAEPHAGRLHWVADLRRPLAPRPLPHAAVPRPWLLRRRCRGRLARWRRRRWCRSVRQHRLLPPEHGRRLRRRADDVRCRRGLPPGADDVRERRDDDGVLILGAQRGAPRATAAAAVSSRGLRRLAMAARRRRRSPLATSALSITTTGRVSGTIHAYLSPELWRDKASYLGHVLNVSGC</sequence>
<reference evidence="1" key="1">
    <citation type="submission" date="2014-09" db="EMBL/GenBank/DDBJ databases">
        <authorList>
            <person name="Magalhaes I.L.F."/>
            <person name="Oliveira U."/>
            <person name="Santos F.R."/>
            <person name="Vidigal T.H.D.A."/>
            <person name="Brescovit A.D."/>
            <person name="Santos A.J."/>
        </authorList>
    </citation>
    <scope>NUCLEOTIDE SEQUENCE</scope>
    <source>
        <tissue evidence="1">Shoot tissue taken approximately 20 cm above the soil surface</tissue>
    </source>
</reference>
<name>A0A0A8XWS3_ARUDO</name>
<accession>A0A0A8XWS3</accession>
<dbReference type="AlphaFoldDB" id="A0A0A8XWS3"/>
<reference evidence="1" key="2">
    <citation type="journal article" date="2015" name="Data Brief">
        <title>Shoot transcriptome of the giant reed, Arundo donax.</title>
        <authorList>
            <person name="Barrero R.A."/>
            <person name="Guerrero F.D."/>
            <person name="Moolhuijzen P."/>
            <person name="Goolsby J.A."/>
            <person name="Tidwell J."/>
            <person name="Bellgard S.E."/>
            <person name="Bellgard M.I."/>
        </authorList>
    </citation>
    <scope>NUCLEOTIDE SEQUENCE</scope>
    <source>
        <tissue evidence="1">Shoot tissue taken approximately 20 cm above the soil surface</tissue>
    </source>
</reference>
<proteinExistence type="predicted"/>
<protein>
    <submittedName>
        <fullName evidence="1">Uncharacterized protein</fullName>
    </submittedName>
</protein>